<evidence type="ECO:0000256" key="1">
    <source>
        <dbReference type="SAM" id="Phobius"/>
    </source>
</evidence>
<protein>
    <recommendedName>
        <fullName evidence="4">Ubiquinone biosynthesis protein COQ4</fullName>
    </recommendedName>
</protein>
<keyword evidence="1" id="KW-1133">Transmembrane helix</keyword>
<accession>A0A2S4N7R0</accession>
<gene>
    <name evidence="2" type="ORF">Q361_10875</name>
</gene>
<keyword evidence="1" id="KW-0812">Transmembrane</keyword>
<evidence type="ECO:0008006" key="4">
    <source>
        <dbReference type="Google" id="ProtNLM"/>
    </source>
</evidence>
<dbReference type="OrthoDB" id="6157812at2"/>
<dbReference type="RefSeq" id="WP_103726079.1">
    <property type="nucleotide sequence ID" value="NZ_PQNY01000008.1"/>
</dbReference>
<keyword evidence="1" id="KW-0472">Membrane</keyword>
<keyword evidence="3" id="KW-1185">Reference proteome</keyword>
<organism evidence="2 3">
    <name type="scientific">Flavobacterium croceum DSM 17960</name>
    <dbReference type="NCBI Taxonomy" id="1121886"/>
    <lineage>
        <taxon>Bacteria</taxon>
        <taxon>Pseudomonadati</taxon>
        <taxon>Bacteroidota</taxon>
        <taxon>Flavobacteriia</taxon>
        <taxon>Flavobacteriales</taxon>
        <taxon>Flavobacteriaceae</taxon>
        <taxon>Flavobacterium</taxon>
    </lineage>
</organism>
<evidence type="ECO:0000313" key="2">
    <source>
        <dbReference type="EMBL" id="POS01749.1"/>
    </source>
</evidence>
<comment type="caution">
    <text evidence="2">The sequence shown here is derived from an EMBL/GenBank/DDBJ whole genome shotgun (WGS) entry which is preliminary data.</text>
</comment>
<dbReference type="AlphaFoldDB" id="A0A2S4N7R0"/>
<proteinExistence type="predicted"/>
<name>A0A2S4N7R0_9FLAO</name>
<reference evidence="2 3" key="1">
    <citation type="submission" date="2018-01" db="EMBL/GenBank/DDBJ databases">
        <title>Genomic Encyclopedia of Type Strains, Phase I: the one thousand microbial genomes (KMG-I) project.</title>
        <authorList>
            <person name="Goeker M."/>
        </authorList>
    </citation>
    <scope>NUCLEOTIDE SEQUENCE [LARGE SCALE GENOMIC DNA]</scope>
    <source>
        <strain evidence="2 3">DSM 17960</strain>
    </source>
</reference>
<dbReference type="Proteomes" id="UP000237056">
    <property type="component" value="Unassembled WGS sequence"/>
</dbReference>
<evidence type="ECO:0000313" key="3">
    <source>
        <dbReference type="Proteomes" id="UP000237056"/>
    </source>
</evidence>
<sequence>MIATLIKKQENTLEWREIIIEYIYKSIKNPYQKQFKKNKPWNITIPILLDYPSLSLGHQLGLFLQENGLEIQPQLEDHDVFHVLTRSGLTVKNEIELQFYLLGNGKRSLFLFIVIATGLFFYPLSYKCFKEQYQKGKKAHTFYNLDFEKLLSIPLLQLQFTFNIN</sequence>
<dbReference type="EMBL" id="PQNY01000008">
    <property type="protein sequence ID" value="POS01749.1"/>
    <property type="molecule type" value="Genomic_DNA"/>
</dbReference>
<feature type="transmembrane region" description="Helical" evidence="1">
    <location>
        <begin position="109"/>
        <end position="129"/>
    </location>
</feature>